<dbReference type="PANTHER" id="PTHR12507">
    <property type="entry name" value="REDUCED GROWTH PHENOTYPE 1 RGP1, YEAST -RELATED"/>
    <property type="match status" value="1"/>
</dbReference>
<protein>
    <submittedName>
        <fullName evidence="2">Uncharacterized protein</fullName>
    </submittedName>
</protein>
<feature type="compositionally biased region" description="Basic and acidic residues" evidence="1">
    <location>
        <begin position="612"/>
        <end position="635"/>
    </location>
</feature>
<sequence length="697" mass="80034">MITHTIYNQLINESIRVELIYESYPVIAGTDELSLILRFKYVGELNTTTSPNKQQHQQHQQHHNGDTPDSESDKPEENDGWFGRRISSQFSNATRSMFLKQLETLNEEEDQLKDVSIYLGYTQMFGHYSINDKIIDASIFEDLQKSTTIEGKLAGINGLEITYNQASKKGLFNGFSTLFNAELGGSSDDLKGSHLIPIYSTNQSIIFSELTFKPVQLNNLSASNELTKSFYVNIKLPKDLPPSYQSESIQITYNLILGYQLMLPDGKFTNKTIFFPLKIQPYIDKFGRQPVYHLEKPKLNQKPELLKNIDVNNTNSSEPSMLGQGGKRLSFKSIRKRLGDPQSTEATYSGPRRTSSVASIGDAIPRRNSAFSFDSIKKKSSVTEEDFDIENDYETREFLDTLMHLKESDVNDIMKIQERFEKTLNSNNKLVFNSRENLINILADYQSVQRNTFDQNETEEKFEYEGMIPRQQQTKYIIKQNHLHIANLTLSKSIVKVGDEIKLNLSFLGSELETKGLDVKVMKDEIFYRDEYLKRNEYDDVYHDIKNGNIMEKVVSHHLVSSFNYDELNLSLLIPANTESQFKTNFFQLKYYIQIKFILLDTRNSTQTQKQKQGEKLKKESPEDLGKGANHQDLEAASDHPNAKIRFDMKSIFTDAKGSILFKAVDHFAQGFEFTIRLPIVVLPSFEHDFGSVVNKF</sequence>
<dbReference type="EMBL" id="KV453858">
    <property type="protein sequence ID" value="ODV84266.1"/>
    <property type="molecule type" value="Genomic_DNA"/>
</dbReference>
<evidence type="ECO:0000313" key="2">
    <source>
        <dbReference type="EMBL" id="ODV84266.1"/>
    </source>
</evidence>
<organism evidence="2 3">
    <name type="scientific">[Candida] arabinofermentans NRRL YB-2248</name>
    <dbReference type="NCBI Taxonomy" id="983967"/>
    <lineage>
        <taxon>Eukaryota</taxon>
        <taxon>Fungi</taxon>
        <taxon>Dikarya</taxon>
        <taxon>Ascomycota</taxon>
        <taxon>Saccharomycotina</taxon>
        <taxon>Pichiomycetes</taxon>
        <taxon>Pichiales</taxon>
        <taxon>Pichiaceae</taxon>
        <taxon>Ogataea</taxon>
        <taxon>Ogataea/Candida clade</taxon>
    </lineage>
</organism>
<gene>
    <name evidence="2" type="ORF">CANARDRAFT_29414</name>
</gene>
<dbReference type="InterPro" id="IPR014848">
    <property type="entry name" value="Rgp1"/>
</dbReference>
<keyword evidence="3" id="KW-1185">Reference proteome</keyword>
<proteinExistence type="predicted"/>
<accession>A0A1E4SXN5</accession>
<dbReference type="Proteomes" id="UP000094801">
    <property type="component" value="Unassembled WGS sequence"/>
</dbReference>
<feature type="compositionally biased region" description="Basic and acidic residues" evidence="1">
    <location>
        <begin position="63"/>
        <end position="77"/>
    </location>
</feature>
<dbReference type="STRING" id="983967.A0A1E4SXN5"/>
<dbReference type="Pfam" id="PF08737">
    <property type="entry name" value="Rgp1"/>
    <property type="match status" value="1"/>
</dbReference>
<evidence type="ECO:0000313" key="3">
    <source>
        <dbReference type="Proteomes" id="UP000094801"/>
    </source>
</evidence>
<reference evidence="3" key="1">
    <citation type="submission" date="2016-04" db="EMBL/GenBank/DDBJ databases">
        <title>Comparative genomics of biotechnologically important yeasts.</title>
        <authorList>
            <consortium name="DOE Joint Genome Institute"/>
            <person name="Riley R."/>
            <person name="Haridas S."/>
            <person name="Wolfe K.H."/>
            <person name="Lopes M.R."/>
            <person name="Hittinger C.T."/>
            <person name="Goker M."/>
            <person name="Salamov A."/>
            <person name="Wisecaver J."/>
            <person name="Long T.M."/>
            <person name="Aerts A.L."/>
            <person name="Barry K."/>
            <person name="Choi C."/>
            <person name="Clum A."/>
            <person name="Coughlan A.Y."/>
            <person name="Deshpande S."/>
            <person name="Douglass A.P."/>
            <person name="Hanson S.J."/>
            <person name="Klenk H.-P."/>
            <person name="Labutti K."/>
            <person name="Lapidus A."/>
            <person name="Lindquist E."/>
            <person name="Lipzen A."/>
            <person name="Meier-Kolthoff J.P."/>
            <person name="Ohm R.A."/>
            <person name="Otillar R.P."/>
            <person name="Pangilinan J."/>
            <person name="Peng Y."/>
            <person name="Rokas A."/>
            <person name="Rosa C.A."/>
            <person name="Scheuner C."/>
            <person name="Sibirny A.A."/>
            <person name="Slot J.C."/>
            <person name="Stielow J.B."/>
            <person name="Sun H."/>
            <person name="Kurtzman C.P."/>
            <person name="Blackwell M."/>
            <person name="Grigoriev I.V."/>
            <person name="Jeffries T.W."/>
        </authorList>
    </citation>
    <scope>NUCLEOTIDE SEQUENCE [LARGE SCALE GENOMIC DNA]</scope>
    <source>
        <strain evidence="3">NRRL YB-2248</strain>
    </source>
</reference>
<evidence type="ECO:0000256" key="1">
    <source>
        <dbReference type="SAM" id="MobiDB-lite"/>
    </source>
</evidence>
<dbReference type="OrthoDB" id="1918at2759"/>
<name>A0A1E4SXN5_9ASCO</name>
<feature type="region of interest" description="Disordered" evidence="1">
    <location>
        <begin position="48"/>
        <end position="81"/>
    </location>
</feature>
<feature type="region of interest" description="Disordered" evidence="1">
    <location>
        <begin position="608"/>
        <end position="635"/>
    </location>
</feature>
<dbReference type="AlphaFoldDB" id="A0A1E4SXN5"/>